<sequence length="242" mass="26693">MTLLSELDLDAADVAAVTERRDELLAAIKDHAGQIAYNVARIEGGDYGRRSFSTDRGEWTVKYEAGDIEFVRYDPRGGGETYVVSTQSPAEPEALARALEDYAPFVAAYNDYVASLDGVLDGVDADFPSVESTGSVVAERNRIVDRIEACCDQMAGELYRYEGTDYGTFAARVDATRWELKRERDTVSYLRAGGSGGVYLLSQYGPPSATDVREYASRFSGFVDAYNDHVAELELDLERIEL</sequence>
<protein>
    <recommendedName>
        <fullName evidence="1">Profilin fold domain-containing protein</fullName>
    </recommendedName>
</protein>
<name>A0A4U5JIG8_9EURY</name>
<evidence type="ECO:0000313" key="3">
    <source>
        <dbReference type="Proteomes" id="UP000308037"/>
    </source>
</evidence>
<dbReference type="RefSeq" id="WP_137275618.1">
    <property type="nucleotide sequence ID" value="NZ_QKNX01000001.1"/>
</dbReference>
<evidence type="ECO:0000313" key="2">
    <source>
        <dbReference type="EMBL" id="TKR28316.1"/>
    </source>
</evidence>
<dbReference type="InterPro" id="IPR058872">
    <property type="entry name" value="Halo_prof"/>
</dbReference>
<comment type="caution">
    <text evidence="2">The sequence shown here is derived from an EMBL/GenBank/DDBJ whole genome shotgun (WGS) entry which is preliminary data.</text>
</comment>
<dbReference type="OrthoDB" id="200571at2157"/>
<proteinExistence type="predicted"/>
<organism evidence="2 3">
    <name type="scientific">Natronomonas salsuginis</name>
    <dbReference type="NCBI Taxonomy" id="2217661"/>
    <lineage>
        <taxon>Archaea</taxon>
        <taxon>Methanobacteriati</taxon>
        <taxon>Methanobacteriota</taxon>
        <taxon>Stenosarchaea group</taxon>
        <taxon>Halobacteria</taxon>
        <taxon>Halobacteriales</taxon>
        <taxon>Natronomonadaceae</taxon>
        <taxon>Natronomonas</taxon>
    </lineage>
</organism>
<dbReference type="Proteomes" id="UP000308037">
    <property type="component" value="Unassembled WGS sequence"/>
</dbReference>
<dbReference type="Pfam" id="PF26420">
    <property type="entry name" value="Halo_prof"/>
    <property type="match status" value="2"/>
</dbReference>
<evidence type="ECO:0000259" key="1">
    <source>
        <dbReference type="Pfam" id="PF26420"/>
    </source>
</evidence>
<reference evidence="2 3" key="1">
    <citation type="submission" date="2019-04" db="EMBL/GenBank/DDBJ databases">
        <title>Natronomonas sp. F20-122 a newhaloarchaeon isolated from a saline saltern of Isla Bacuta, Huelva, Spain.</title>
        <authorList>
            <person name="Duran-Viseras A."/>
            <person name="Sanchez-Porro C."/>
            <person name="Ventosa A."/>
        </authorList>
    </citation>
    <scope>NUCLEOTIDE SEQUENCE [LARGE SCALE GENOMIC DNA]</scope>
    <source>
        <strain evidence="2 3">F20-122</strain>
    </source>
</reference>
<feature type="domain" description="Profilin fold" evidence="1">
    <location>
        <begin position="17"/>
        <end position="111"/>
    </location>
</feature>
<keyword evidence="3" id="KW-1185">Reference proteome</keyword>
<dbReference type="AlphaFoldDB" id="A0A4U5JIG8"/>
<feature type="domain" description="Profilin fold" evidence="1">
    <location>
        <begin position="136"/>
        <end position="228"/>
    </location>
</feature>
<gene>
    <name evidence="2" type="ORF">DM868_04410</name>
</gene>
<accession>A0A4U5JIG8</accession>
<dbReference type="EMBL" id="QKNX01000001">
    <property type="protein sequence ID" value="TKR28316.1"/>
    <property type="molecule type" value="Genomic_DNA"/>
</dbReference>